<evidence type="ECO:0000313" key="5">
    <source>
        <dbReference type="Proteomes" id="UP001209229"/>
    </source>
</evidence>
<dbReference type="Gene3D" id="2.40.50.1020">
    <property type="entry name" value="LytTr DNA-binding domain"/>
    <property type="match status" value="1"/>
</dbReference>
<evidence type="ECO:0000259" key="2">
    <source>
        <dbReference type="PROSITE" id="PS50110"/>
    </source>
</evidence>
<dbReference type="PROSITE" id="PS50110">
    <property type="entry name" value="RESPONSE_REGULATORY"/>
    <property type="match status" value="1"/>
</dbReference>
<feature type="domain" description="HTH LytTR-type" evidence="3">
    <location>
        <begin position="146"/>
        <end position="250"/>
    </location>
</feature>
<dbReference type="EMBL" id="JAPDPJ010000001">
    <property type="protein sequence ID" value="MCW3785002.1"/>
    <property type="molecule type" value="Genomic_DNA"/>
</dbReference>
<dbReference type="PANTHER" id="PTHR37299:SF1">
    <property type="entry name" value="STAGE 0 SPORULATION PROTEIN A HOMOLOG"/>
    <property type="match status" value="1"/>
</dbReference>
<evidence type="ECO:0000313" key="4">
    <source>
        <dbReference type="EMBL" id="MCW3785002.1"/>
    </source>
</evidence>
<feature type="domain" description="Response regulatory" evidence="2">
    <location>
        <begin position="6"/>
        <end position="117"/>
    </location>
</feature>
<dbReference type="Pfam" id="PF00072">
    <property type="entry name" value="Response_reg"/>
    <property type="match status" value="1"/>
</dbReference>
<dbReference type="SMART" id="SM00850">
    <property type="entry name" value="LytTR"/>
    <property type="match status" value="1"/>
</dbReference>
<dbReference type="Proteomes" id="UP001209229">
    <property type="component" value="Unassembled WGS sequence"/>
</dbReference>
<dbReference type="Pfam" id="PF04397">
    <property type="entry name" value="LytTR"/>
    <property type="match status" value="1"/>
</dbReference>
<feature type="modified residue" description="4-aspartylphosphate" evidence="1">
    <location>
        <position position="57"/>
    </location>
</feature>
<dbReference type="InterPro" id="IPR046947">
    <property type="entry name" value="LytR-like"/>
</dbReference>
<dbReference type="SUPFAM" id="SSF52172">
    <property type="entry name" value="CheY-like"/>
    <property type="match status" value="1"/>
</dbReference>
<dbReference type="InterPro" id="IPR001789">
    <property type="entry name" value="Sig_transdc_resp-reg_receiver"/>
</dbReference>
<reference evidence="4" key="1">
    <citation type="submission" date="2022-10" db="EMBL/GenBank/DDBJ databases">
        <authorList>
            <person name="Yu W.X."/>
        </authorList>
    </citation>
    <scope>NUCLEOTIDE SEQUENCE</scope>
    <source>
        <strain evidence="4">AAT</strain>
    </source>
</reference>
<dbReference type="InterPro" id="IPR007492">
    <property type="entry name" value="LytTR_DNA-bd_dom"/>
</dbReference>
<dbReference type="GO" id="GO:0000156">
    <property type="term" value="F:phosphorelay response regulator activity"/>
    <property type="evidence" value="ECO:0007669"/>
    <property type="project" value="InterPro"/>
</dbReference>
<dbReference type="RefSeq" id="WP_301188573.1">
    <property type="nucleotide sequence ID" value="NZ_JAPDPJ010000001.1"/>
</dbReference>
<keyword evidence="4" id="KW-0238">DNA-binding</keyword>
<dbReference type="Gene3D" id="3.40.50.2300">
    <property type="match status" value="1"/>
</dbReference>
<dbReference type="InterPro" id="IPR011006">
    <property type="entry name" value="CheY-like_superfamily"/>
</dbReference>
<gene>
    <name evidence="4" type="ORF">OM075_00920</name>
</gene>
<dbReference type="PANTHER" id="PTHR37299">
    <property type="entry name" value="TRANSCRIPTIONAL REGULATOR-RELATED"/>
    <property type="match status" value="1"/>
</dbReference>
<evidence type="ECO:0000259" key="3">
    <source>
        <dbReference type="PROSITE" id="PS50930"/>
    </source>
</evidence>
<name>A0AAE3M0S2_9BACT</name>
<dbReference type="AlphaFoldDB" id="A0AAE3M0S2"/>
<keyword evidence="5" id="KW-1185">Reference proteome</keyword>
<dbReference type="SMART" id="SM00448">
    <property type="entry name" value="REC"/>
    <property type="match status" value="1"/>
</dbReference>
<proteinExistence type="predicted"/>
<keyword evidence="1" id="KW-0597">Phosphoprotein</keyword>
<organism evidence="4 5">
    <name type="scientific">Plebeiibacterium sediminum</name>
    <dbReference type="NCBI Taxonomy" id="2992112"/>
    <lineage>
        <taxon>Bacteria</taxon>
        <taxon>Pseudomonadati</taxon>
        <taxon>Bacteroidota</taxon>
        <taxon>Bacteroidia</taxon>
        <taxon>Marinilabiliales</taxon>
        <taxon>Marinilabiliaceae</taxon>
        <taxon>Plebeiibacterium</taxon>
    </lineage>
</organism>
<dbReference type="GO" id="GO:0003677">
    <property type="term" value="F:DNA binding"/>
    <property type="evidence" value="ECO:0007669"/>
    <property type="project" value="UniProtKB-KW"/>
</dbReference>
<dbReference type="PROSITE" id="PS50930">
    <property type="entry name" value="HTH_LYTTR"/>
    <property type="match status" value="1"/>
</dbReference>
<accession>A0AAE3M0S2</accession>
<sequence>MSHKLKAIIIDDEKPARELIKAYLKVFTEVEVLAEGANGFEGVKLIQQFKPDLIFLDIQMPKVSGLEMLEVIENPPKVIFTTAYDQFAIKAFELNAIDYLLKPFSKDRFEQAVKKVLNSQNTTHKESLNNLIDKSLDNENSKLTRIVVKKNSNLEMIPVDEVIYIEASDDFVFIHTADNRYIKSRTMKYFQSHLNEHQFVRIHRSYIVNILSIHKIEQYEKDSHVVVLKNSDKINASKNGYKLLKDVLGM</sequence>
<protein>
    <submittedName>
        <fullName evidence="4">LytTR family transcriptional regulator DNA-binding domain-containing protein</fullName>
    </submittedName>
</protein>
<evidence type="ECO:0000256" key="1">
    <source>
        <dbReference type="PROSITE-ProRule" id="PRU00169"/>
    </source>
</evidence>
<comment type="caution">
    <text evidence="4">The sequence shown here is derived from an EMBL/GenBank/DDBJ whole genome shotgun (WGS) entry which is preliminary data.</text>
</comment>